<dbReference type="EMBL" id="CAUOFW020004713">
    <property type="protein sequence ID" value="CAK9166877.1"/>
    <property type="molecule type" value="Genomic_DNA"/>
</dbReference>
<dbReference type="InterPro" id="IPR006121">
    <property type="entry name" value="HMA_dom"/>
</dbReference>
<comment type="caution">
    <text evidence="7">The sequence shown here is derived from an EMBL/GenBank/DDBJ whole genome shotgun (WGS) entry which is preliminary data.</text>
</comment>
<dbReference type="PROSITE" id="PS50846">
    <property type="entry name" value="HMA_2"/>
    <property type="match status" value="1"/>
</dbReference>
<dbReference type="GO" id="GO:0009626">
    <property type="term" value="P:plant-type hypersensitive response"/>
    <property type="evidence" value="ECO:0007669"/>
    <property type="project" value="UniProtKB-KW"/>
</dbReference>
<organism evidence="7 8">
    <name type="scientific">Ilex paraguariensis</name>
    <name type="common">yerba mate</name>
    <dbReference type="NCBI Taxonomy" id="185542"/>
    <lineage>
        <taxon>Eukaryota</taxon>
        <taxon>Viridiplantae</taxon>
        <taxon>Streptophyta</taxon>
        <taxon>Embryophyta</taxon>
        <taxon>Tracheophyta</taxon>
        <taxon>Spermatophyta</taxon>
        <taxon>Magnoliopsida</taxon>
        <taxon>eudicotyledons</taxon>
        <taxon>Gunneridae</taxon>
        <taxon>Pentapetalae</taxon>
        <taxon>asterids</taxon>
        <taxon>campanulids</taxon>
        <taxon>Aquifoliales</taxon>
        <taxon>Aquifoliaceae</taxon>
        <taxon>Ilex</taxon>
    </lineage>
</organism>
<evidence type="ECO:0000259" key="6">
    <source>
        <dbReference type="PROSITE" id="PS50846"/>
    </source>
</evidence>
<dbReference type="GO" id="GO:0046872">
    <property type="term" value="F:metal ion binding"/>
    <property type="evidence" value="ECO:0007669"/>
    <property type="project" value="UniProtKB-KW"/>
</dbReference>
<protein>
    <recommendedName>
        <fullName evidence="6">HMA domain-containing protein</fullName>
    </recommendedName>
</protein>
<evidence type="ECO:0000313" key="8">
    <source>
        <dbReference type="Proteomes" id="UP001642360"/>
    </source>
</evidence>
<evidence type="ECO:0000256" key="3">
    <source>
        <dbReference type="ARBA" id="ARBA00022723"/>
    </source>
</evidence>
<dbReference type="InterPro" id="IPR036163">
    <property type="entry name" value="HMA_dom_sf"/>
</dbReference>
<name>A0ABC8TBU0_9AQUA</name>
<keyword evidence="2" id="KW-0488">Methylation</keyword>
<evidence type="ECO:0000256" key="2">
    <source>
        <dbReference type="ARBA" id="ARBA00022481"/>
    </source>
</evidence>
<dbReference type="AlphaFoldDB" id="A0ABC8TBU0"/>
<keyword evidence="4" id="KW-0449">Lipoprotein</keyword>
<dbReference type="GO" id="GO:0016020">
    <property type="term" value="C:membrane"/>
    <property type="evidence" value="ECO:0007669"/>
    <property type="project" value="UniProtKB-SubCell"/>
</dbReference>
<feature type="domain" description="HMA" evidence="6">
    <location>
        <begin position="6"/>
        <end position="69"/>
    </location>
</feature>
<dbReference type="CDD" id="cd00371">
    <property type="entry name" value="HMA"/>
    <property type="match status" value="1"/>
</dbReference>
<evidence type="ECO:0000256" key="4">
    <source>
        <dbReference type="ARBA" id="ARBA00023289"/>
    </source>
</evidence>
<evidence type="ECO:0000313" key="7">
    <source>
        <dbReference type="EMBL" id="CAK9166877.1"/>
    </source>
</evidence>
<dbReference type="SUPFAM" id="SSF55008">
    <property type="entry name" value="HMA, heavy metal-associated domain"/>
    <property type="match status" value="1"/>
</dbReference>
<proteinExistence type="inferred from homology"/>
<accession>A0ABC8TBU0</accession>
<keyword evidence="4" id="KW-0636">Prenylation</keyword>
<evidence type="ECO:0000256" key="5">
    <source>
        <dbReference type="ARBA" id="ARBA00024045"/>
    </source>
</evidence>
<dbReference type="Proteomes" id="UP001642360">
    <property type="component" value="Unassembled WGS sequence"/>
</dbReference>
<dbReference type="PANTHER" id="PTHR45868:SF63">
    <property type="entry name" value="HMA DOMAIN-CONTAINING PROTEIN"/>
    <property type="match status" value="1"/>
</dbReference>
<reference evidence="7 8" key="1">
    <citation type="submission" date="2024-02" db="EMBL/GenBank/DDBJ databases">
        <authorList>
            <person name="Vignale AGUSTIN F."/>
            <person name="Sosa J E."/>
            <person name="Modenutti C."/>
        </authorList>
    </citation>
    <scope>NUCLEOTIDE SEQUENCE [LARGE SCALE GENOMIC DNA]</scope>
</reference>
<gene>
    <name evidence="7" type="ORF">ILEXP_LOCUS36120</name>
</gene>
<dbReference type="Gene3D" id="3.30.70.100">
    <property type="match status" value="1"/>
</dbReference>
<comment type="similarity">
    <text evidence="5">Belongs to the HIPP family.</text>
</comment>
<dbReference type="Pfam" id="PF00403">
    <property type="entry name" value="HMA"/>
    <property type="match status" value="1"/>
</dbReference>
<keyword evidence="3" id="KW-0479">Metal-binding</keyword>
<evidence type="ECO:0000256" key="1">
    <source>
        <dbReference type="ARBA" id="ARBA00004170"/>
    </source>
</evidence>
<keyword evidence="8" id="KW-1185">Reference proteome</keyword>
<sequence>MEPVANVTCLLKVNVHCEACKMKMMEVMGSITGVYSVTIEAQEGTAKVCGEVDPNILLRALARSGRHAELVWVKLKHPSLSRCNYENGYGSNGSYGYGALEEPYRYGRALPLPEHSSYNTHQHCPMRRAVMEGPTYSTSLRYGYSPSPPARYVPGYPPAVYDPYEEETINFCCVM</sequence>
<dbReference type="PANTHER" id="PTHR45868">
    <property type="entry name" value="HEAVY METAL-ASSOCIATED ISOPRENYLATED PLANT PROTEIN 33-RELATED"/>
    <property type="match status" value="1"/>
</dbReference>
<comment type="subcellular location">
    <subcellularLocation>
        <location evidence="1">Membrane</location>
        <topology evidence="1">Peripheral membrane protein</topology>
    </subcellularLocation>
</comment>